<evidence type="ECO:0000256" key="1">
    <source>
        <dbReference type="SAM" id="MobiDB-lite"/>
    </source>
</evidence>
<dbReference type="OrthoDB" id="4779214at2759"/>
<protein>
    <submittedName>
        <fullName evidence="2">Uncharacterized protein</fullName>
    </submittedName>
</protein>
<proteinExistence type="predicted"/>
<dbReference type="AlphaFoldDB" id="A0A553HR88"/>
<feature type="compositionally biased region" description="Basic and acidic residues" evidence="1">
    <location>
        <begin position="236"/>
        <end position="268"/>
    </location>
</feature>
<reference evidence="3" key="1">
    <citation type="submission" date="2019-06" db="EMBL/GenBank/DDBJ databases">
        <title>Draft genome sequence of the griseofulvin-producing fungus Xylaria cubensis strain G536.</title>
        <authorList>
            <person name="Mead M.E."/>
            <person name="Raja H.A."/>
            <person name="Steenwyk J.L."/>
            <person name="Knowles S.L."/>
            <person name="Oberlies N.H."/>
            <person name="Rokas A."/>
        </authorList>
    </citation>
    <scope>NUCLEOTIDE SEQUENCE [LARGE SCALE GENOMIC DNA]</scope>
    <source>
        <strain evidence="3">G536</strain>
    </source>
</reference>
<feature type="region of interest" description="Disordered" evidence="1">
    <location>
        <begin position="281"/>
        <end position="301"/>
    </location>
</feature>
<feature type="region of interest" description="Disordered" evidence="1">
    <location>
        <begin position="230"/>
        <end position="268"/>
    </location>
</feature>
<keyword evidence="3" id="KW-1185">Reference proteome</keyword>
<accession>A0A553HR88</accession>
<feature type="region of interest" description="Disordered" evidence="1">
    <location>
        <begin position="27"/>
        <end position="120"/>
    </location>
</feature>
<dbReference type="STRING" id="2512241.A0A553HR88"/>
<comment type="caution">
    <text evidence="2">The sequence shown here is derived from an EMBL/GenBank/DDBJ whole genome shotgun (WGS) entry which is preliminary data.</text>
</comment>
<gene>
    <name evidence="2" type="ORF">FHL15_008643</name>
</gene>
<dbReference type="EMBL" id="VFLP01000055">
    <property type="protein sequence ID" value="TRX90474.1"/>
    <property type="molecule type" value="Genomic_DNA"/>
</dbReference>
<sequence>MSRYEDGYPPRGRAADYYTYSTAGAAAAPPAYPHTASPGHTTYDGKPQARLTYEQLDPAYPPHSQSTGLHISESRSRPRSAAPPIDVPRDGTKERGDNRYGDSDDSDDGRTRSPIEKAKRFVDNTFTDSTTGLGVGVLGALVGGLAAREAIDLTSNRQHQHKDDIEQHKRNQLIGAVVGAAVGALGANAVEKRIELRRARDEIKQEKWERRWRRPEGDAEVLEKMEVIARPRSRGFSRESHHREDWDARDESDRDRSRRGIEREVDPRARSWKNVEDWVLDEGDDDRPRSGRQRSRDSYRY</sequence>
<evidence type="ECO:0000313" key="2">
    <source>
        <dbReference type="EMBL" id="TRX90474.1"/>
    </source>
</evidence>
<feature type="compositionally biased region" description="Low complexity" evidence="1">
    <location>
        <begin position="27"/>
        <end position="38"/>
    </location>
</feature>
<organism evidence="2 3">
    <name type="scientific">Xylaria flabelliformis</name>
    <dbReference type="NCBI Taxonomy" id="2512241"/>
    <lineage>
        <taxon>Eukaryota</taxon>
        <taxon>Fungi</taxon>
        <taxon>Dikarya</taxon>
        <taxon>Ascomycota</taxon>
        <taxon>Pezizomycotina</taxon>
        <taxon>Sordariomycetes</taxon>
        <taxon>Xylariomycetidae</taxon>
        <taxon>Xylariales</taxon>
        <taxon>Xylariaceae</taxon>
        <taxon>Xylaria</taxon>
    </lineage>
</organism>
<feature type="compositionally biased region" description="Basic and acidic residues" evidence="1">
    <location>
        <begin position="87"/>
        <end position="120"/>
    </location>
</feature>
<evidence type="ECO:0000313" key="3">
    <source>
        <dbReference type="Proteomes" id="UP000319160"/>
    </source>
</evidence>
<feature type="compositionally biased region" description="Basic and acidic residues" evidence="1">
    <location>
        <begin position="286"/>
        <end position="301"/>
    </location>
</feature>
<name>A0A553HR88_9PEZI</name>
<dbReference type="Proteomes" id="UP000319160">
    <property type="component" value="Unassembled WGS sequence"/>
</dbReference>